<dbReference type="RefSeq" id="WP_226934756.1">
    <property type="nucleotide sequence ID" value="NZ_JACDXX010000005.1"/>
</dbReference>
<evidence type="ECO:0000256" key="1">
    <source>
        <dbReference type="SAM" id="SignalP"/>
    </source>
</evidence>
<dbReference type="Proteomes" id="UP001198571">
    <property type="component" value="Unassembled WGS sequence"/>
</dbReference>
<keyword evidence="1" id="KW-0732">Signal</keyword>
<proteinExistence type="predicted"/>
<dbReference type="EMBL" id="JACDXX010000005">
    <property type="protein sequence ID" value="MCB5409855.1"/>
    <property type="molecule type" value="Genomic_DNA"/>
</dbReference>
<feature type="signal peptide" evidence="1">
    <location>
        <begin position="1"/>
        <end position="22"/>
    </location>
</feature>
<feature type="chain" id="PRO_5047331282" evidence="1">
    <location>
        <begin position="23"/>
        <end position="163"/>
    </location>
</feature>
<gene>
    <name evidence="2" type="ORF">H0485_07555</name>
</gene>
<organism evidence="2 3">
    <name type="scientific">Pseudogemmobacter faecipullorum</name>
    <dbReference type="NCBI Taxonomy" id="2755041"/>
    <lineage>
        <taxon>Bacteria</taxon>
        <taxon>Pseudomonadati</taxon>
        <taxon>Pseudomonadota</taxon>
        <taxon>Alphaproteobacteria</taxon>
        <taxon>Rhodobacterales</taxon>
        <taxon>Paracoccaceae</taxon>
        <taxon>Pseudogemmobacter</taxon>
    </lineage>
</organism>
<reference evidence="2 3" key="1">
    <citation type="submission" date="2020-07" db="EMBL/GenBank/DDBJ databases">
        <title>Pseudogemmobacter sp. nov., isolated from poultry manure in Taiwan.</title>
        <authorList>
            <person name="Lin S.-Y."/>
            <person name="Tang Y.-S."/>
            <person name="Young C.-C."/>
        </authorList>
    </citation>
    <scope>NUCLEOTIDE SEQUENCE [LARGE SCALE GENOMIC DNA]</scope>
    <source>
        <strain evidence="2 3">CC-YST710</strain>
    </source>
</reference>
<accession>A0ABS8CKF4</accession>
<comment type="caution">
    <text evidence="2">The sequence shown here is derived from an EMBL/GenBank/DDBJ whole genome shotgun (WGS) entry which is preliminary data.</text>
</comment>
<protein>
    <submittedName>
        <fullName evidence="2">Uncharacterized protein</fullName>
    </submittedName>
</protein>
<evidence type="ECO:0000313" key="2">
    <source>
        <dbReference type="EMBL" id="MCB5409855.1"/>
    </source>
</evidence>
<evidence type="ECO:0000313" key="3">
    <source>
        <dbReference type="Proteomes" id="UP001198571"/>
    </source>
</evidence>
<sequence>MLRLAAAACLPLLVLTAAPALALCSGESLFHCPIGKKELELCRQGNSVTYTFGPAGRPEITLSESIRSLDYQPWSGVGRAIHQAAVFENDGVFYRVWSSFDRQLPDEPATGGVLVERNEQLLAQLNCASGRMEAGLDLLWQAKEQAGQCWNYQKFRWQEGGCG</sequence>
<keyword evidence="3" id="KW-1185">Reference proteome</keyword>
<name>A0ABS8CKF4_9RHOB</name>